<dbReference type="InterPro" id="IPR041679">
    <property type="entry name" value="DNA2/NAM7-like_C"/>
</dbReference>
<dbReference type="Pfam" id="PF13087">
    <property type="entry name" value="AAA_12"/>
    <property type="match status" value="1"/>
</dbReference>
<evidence type="ECO:0000313" key="9">
    <source>
        <dbReference type="EMBL" id="ACF10785.1"/>
    </source>
</evidence>
<evidence type="ECO:0000256" key="2">
    <source>
        <dbReference type="ARBA" id="ARBA00022741"/>
    </source>
</evidence>
<keyword evidence="2" id="KW-0547">Nucleotide-binding</keyword>
<evidence type="ECO:0000256" key="5">
    <source>
        <dbReference type="ARBA" id="ARBA00022840"/>
    </source>
</evidence>
<dbReference type="CDD" id="cd18808">
    <property type="entry name" value="SF1_C_Upf1"/>
    <property type="match status" value="1"/>
</dbReference>
<dbReference type="OrthoDB" id="9757917at2"/>
<dbReference type="PANTHER" id="PTHR43788:SF8">
    <property type="entry name" value="DNA-BINDING PROTEIN SMUBP-2"/>
    <property type="match status" value="1"/>
</dbReference>
<protein>
    <submittedName>
        <fullName evidence="9">Superfamily I DNA and RNA helicase and helicase subunit</fullName>
    </submittedName>
</protein>
<accession>B3QKZ7</accession>
<dbReference type="InterPro" id="IPR047187">
    <property type="entry name" value="SF1_C_Upf1"/>
</dbReference>
<dbReference type="STRING" id="517417.Cpar_0361"/>
<dbReference type="EMBL" id="CP001099">
    <property type="protein sequence ID" value="ACF10785.1"/>
    <property type="molecule type" value="Genomic_DNA"/>
</dbReference>
<dbReference type="Gene3D" id="3.40.50.300">
    <property type="entry name" value="P-loop containing nucleotide triphosphate hydrolases"/>
    <property type="match status" value="3"/>
</dbReference>
<dbReference type="GO" id="GO:0016787">
    <property type="term" value="F:hydrolase activity"/>
    <property type="evidence" value="ECO:0007669"/>
    <property type="project" value="UniProtKB-KW"/>
</dbReference>
<gene>
    <name evidence="9" type="ordered locus">Cpar_0361</name>
</gene>
<keyword evidence="3" id="KW-0378">Hydrolase</keyword>
<feature type="domain" description="DNA2/NAM7 helicase helicase" evidence="6">
    <location>
        <begin position="672"/>
        <end position="735"/>
    </location>
</feature>
<evidence type="ECO:0000256" key="3">
    <source>
        <dbReference type="ARBA" id="ARBA00022801"/>
    </source>
</evidence>
<proteinExistence type="inferred from homology"/>
<dbReference type="Pfam" id="PF13195">
    <property type="entry name" value="DUF4011"/>
    <property type="match status" value="1"/>
</dbReference>
<evidence type="ECO:0000313" key="10">
    <source>
        <dbReference type="Proteomes" id="UP000008811"/>
    </source>
</evidence>
<dbReference type="InterPro" id="IPR049468">
    <property type="entry name" value="Restrct_endonuc-II-like_dom"/>
</dbReference>
<reference evidence="9" key="1">
    <citation type="submission" date="2008-06" db="EMBL/GenBank/DDBJ databases">
        <title>Complete sequence of Chlorobaculum parvum NCIB 8327.</title>
        <authorList>
            <consortium name="US DOE Joint Genome Institute"/>
            <person name="Lucas S."/>
            <person name="Copeland A."/>
            <person name="Lapidus A."/>
            <person name="Glavina del Rio T."/>
            <person name="Dalin E."/>
            <person name="Tice H."/>
            <person name="Bruce D."/>
            <person name="Goodwin L."/>
            <person name="Pitluck S."/>
            <person name="Schmutz J."/>
            <person name="Larimer F."/>
            <person name="Land M."/>
            <person name="Hauser L."/>
            <person name="Kyrpides N."/>
            <person name="Mikhailova N."/>
            <person name="Zhao F."/>
            <person name="Li T."/>
            <person name="Liu Z."/>
            <person name="Overmann J."/>
            <person name="Bryant D.A."/>
            <person name="Richardson P."/>
        </authorList>
    </citation>
    <scope>NUCLEOTIDE SEQUENCE [LARGE SCALE GENOMIC DNA]</scope>
    <source>
        <strain evidence="9">NCIB 8327</strain>
    </source>
</reference>
<evidence type="ECO:0000256" key="1">
    <source>
        <dbReference type="ARBA" id="ARBA00007913"/>
    </source>
</evidence>
<evidence type="ECO:0000259" key="8">
    <source>
        <dbReference type="Pfam" id="PF18741"/>
    </source>
</evidence>
<keyword evidence="4 9" id="KW-0347">Helicase</keyword>
<dbReference type="RefSeq" id="WP_012501618.1">
    <property type="nucleotide sequence ID" value="NC_011027.1"/>
</dbReference>
<dbReference type="HOGENOM" id="CLU_000788_0_1_10"/>
<organism evidence="9 10">
    <name type="scientific">Chlorobaculum parvum (strain DSM 263 / NCIMB 8327)</name>
    <name type="common">Chlorobium vibrioforme subsp. thiosulfatophilum</name>
    <dbReference type="NCBI Taxonomy" id="517417"/>
    <lineage>
        <taxon>Bacteria</taxon>
        <taxon>Pseudomonadati</taxon>
        <taxon>Chlorobiota</taxon>
        <taxon>Chlorobiia</taxon>
        <taxon>Chlorobiales</taxon>
        <taxon>Chlorobiaceae</taxon>
        <taxon>Chlorobaculum</taxon>
    </lineage>
</organism>
<evidence type="ECO:0000259" key="7">
    <source>
        <dbReference type="Pfam" id="PF13087"/>
    </source>
</evidence>
<dbReference type="FunFam" id="3.40.960.10:FF:000002">
    <property type="entry name" value="DNA helicase related protein"/>
    <property type="match status" value="1"/>
</dbReference>
<comment type="similarity">
    <text evidence="1">Belongs to the DNA2/NAM7 helicase family.</text>
</comment>
<dbReference type="GO" id="GO:0043139">
    <property type="term" value="F:5'-3' DNA helicase activity"/>
    <property type="evidence" value="ECO:0007669"/>
    <property type="project" value="TreeGrafter"/>
</dbReference>
<dbReference type="InterPro" id="IPR041677">
    <property type="entry name" value="DNA2/NAM7_AAA_11"/>
</dbReference>
<dbReference type="GO" id="GO:0005524">
    <property type="term" value="F:ATP binding"/>
    <property type="evidence" value="ECO:0007669"/>
    <property type="project" value="UniProtKB-KW"/>
</dbReference>
<dbReference type="eggNOG" id="COG3317">
    <property type="taxonomic scope" value="Bacteria"/>
</dbReference>
<name>B3QKZ7_CHLP8</name>
<dbReference type="Pfam" id="PF13086">
    <property type="entry name" value="AAA_11"/>
    <property type="match status" value="2"/>
</dbReference>
<dbReference type="InterPro" id="IPR025103">
    <property type="entry name" value="DUF4011"/>
</dbReference>
<dbReference type="Pfam" id="PF18741">
    <property type="entry name" value="MTES_1575"/>
    <property type="match status" value="1"/>
</dbReference>
<dbReference type="InterPro" id="IPR027417">
    <property type="entry name" value="P-loop_NTPase"/>
</dbReference>
<feature type="domain" description="Restriction endonuclease type II-like" evidence="8">
    <location>
        <begin position="1631"/>
        <end position="1727"/>
    </location>
</feature>
<keyword evidence="10" id="KW-1185">Reference proteome</keyword>
<evidence type="ECO:0000256" key="4">
    <source>
        <dbReference type="ARBA" id="ARBA00022806"/>
    </source>
</evidence>
<dbReference type="Proteomes" id="UP000008811">
    <property type="component" value="Chromosome"/>
</dbReference>
<dbReference type="FunFam" id="3.40.50.300:FF:002063">
    <property type="entry name" value="DNA helicase related protein"/>
    <property type="match status" value="1"/>
</dbReference>
<sequence>MSEPNRSVVIQCAMAAKLNFACHQSAFAFLRELRVENRSPETPLEDVSVTLSANPPFLKPKSWRVERIDPAGSVSIPDRDVELDGAFLLGLTESVRGTVTVAVEKEGVALAEESHPVELLAFNEWGGAGFMPELLAAFSLPNDPFIDRLLREASLVLRRAGRPDGIDGYAAGSRERVWEIASALYTAVCNLGISYAVPPSSFERNGQKIRLPGQIADSRVATCLDLTMLFVSALEQAGLNPVAVLPAGHALAGVWLQPEELSTIVIDEAEPLRKRMQLKELLLFETTFVTSSPPPPFSKAVAAAADLIESDREDTFQLAVDLRRARAHRIMPLALTSALPSPPSTDDDGSAEIAFEAAPALPDFDELTAEAAPPETPAGRLEHWQRKLLDLSLRNALLNHRPAKSSLALLCPDPVLLEDKLAGGAKISIQPVPRTGSQQQDEALHRQRTGEVIAEEYARNALEQNQVLADLPPEELVRRSVDLYRKAKSSLEEGGANTLYLAFGFLLWKQEVKESRRFRAPLILVPVSLERKSVRSGVRIIAHDDESRFNTTLLELLRKDFGIDIRGLDGVLPKDEKGVDVQGIWDKVRREVKDAPGFEVIEEVVLGHFSFAKYLMWKDMVDRAEALRQSAVVRHLIDTPRDPFPSDIAFADADQLDREFAPSDLLTPLPADSSQMAAIASADRGKNFIIIGPPGTGKSQTIANLIAHALGKGRRVLFVSEKTAALDVVHRRLESVGLGRFCLQLHSSKARKADVLAQLGRAWEQRQLADEAEWTREAGRLGQLRDRLNLVVDRLHQKRRNGLTAHEAMGVKVRDEALTSRVQFAWPSTDRHDEAQLQAMREAATRLRIQAAAIGEVTGTPLQLIASGEWSPQWEHRVVEASRRLAAASAALEAATGALLDAVGIALPDRTLERLDALAGFAALLSESYRTQVGFALEADGAERIEALEEAVRRLKAYAEAQAGLSCSYEALAWRTLDGGDIARRWQEAEAAWGPKKFFAKRTLVKEMKAGGAKGEPDPERDAGALQRMREEGEAIDRLERQLSGFRSWAGYETSPGEVEALQQLGERVRSAVTRLADDPASLVELRGKVRGLLHEGNDLLAPDAVVGRAVAAFAEVHCEFQAACAAFEALAGQSVRGSFAGNAEALAAVREAVEAIAARHAELRDWCAWRRARAGAVELELTPLVEALEAGSAPVEEIEQTFEAAYCAWYSAAVIGEDEVLRSFSTPEHAAAIDEFRQLDSRFRQLTADYIAAKLSGGLPDADEVTRASAWGILRRELQKKSRHKPVRQLLEEIPEVVTALAPCLMMSPLSVAQYLPADEELFDLVIFDEASQITVWDAVGTLARGKQVIVAGDPKQMPPTNFFARSDDDPDGELDGEGDLESILDEMMGASIPERLLNLHYRSRRESLIAFSNSRYYGNELVTFPAPIHPDCAVTLVRPEGIYARGKERQNEGEARAIVAEILRRITHESEAVRQQSIGVVTFNSEQQTLIENLLDAERSKNSAIEWAFSSEQTLEPVFVKNLETVQGDERDVILFSVTYGPDRNGYVTMNFGPLNRLGGERRLNVAMTRARSEMMVFSTLAPEMIDLSRTQSRAVADLKHFLEYAERGPSVLGAPLRNSPSQSSSALETAVARALGDKGWVVHSQVGVSAYRIDLGIVHPDDPNRYLAGVECDGSMYRSATFAAERDKIRQSVLEGLGWRLLRLWSLDWWTHPQKAIDELHSALTALLEEDRAAMKNNL</sequence>
<dbReference type="Gene3D" id="3.40.960.10">
    <property type="entry name" value="VSR Endonuclease"/>
    <property type="match status" value="1"/>
</dbReference>
<dbReference type="InterPro" id="IPR050534">
    <property type="entry name" value="Coronavir_polyprotein_1ab"/>
</dbReference>
<dbReference type="eggNOG" id="COG1112">
    <property type="taxonomic scope" value="Bacteria"/>
</dbReference>
<evidence type="ECO:0000259" key="6">
    <source>
        <dbReference type="Pfam" id="PF13086"/>
    </source>
</evidence>
<feature type="domain" description="DNA2/NAM7 helicase-like C-terminal" evidence="7">
    <location>
        <begin position="1384"/>
        <end position="1580"/>
    </location>
</feature>
<keyword evidence="5" id="KW-0067">ATP-binding</keyword>
<feature type="domain" description="DNA2/NAM7 helicase helicase" evidence="6">
    <location>
        <begin position="1323"/>
        <end position="1362"/>
    </location>
</feature>
<dbReference type="SUPFAM" id="SSF52980">
    <property type="entry name" value="Restriction endonuclease-like"/>
    <property type="match status" value="1"/>
</dbReference>
<dbReference type="SUPFAM" id="SSF52540">
    <property type="entry name" value="P-loop containing nucleoside triphosphate hydrolases"/>
    <property type="match status" value="1"/>
</dbReference>
<dbReference type="InterPro" id="IPR011335">
    <property type="entry name" value="Restrct_endonuc-II-like"/>
</dbReference>
<dbReference type="PANTHER" id="PTHR43788">
    <property type="entry name" value="DNA2/NAM7 HELICASE FAMILY MEMBER"/>
    <property type="match status" value="1"/>
</dbReference>
<dbReference type="KEGG" id="cpc:Cpar_0361"/>